<keyword evidence="2" id="KW-1185">Reference proteome</keyword>
<reference evidence="1 2" key="1">
    <citation type="submission" date="2019-03" db="EMBL/GenBank/DDBJ databases">
        <title>Genomic Encyclopedia of Type Strains, Phase III (KMG-III): the genomes of soil and plant-associated and newly described type strains.</title>
        <authorList>
            <person name="Whitman W."/>
        </authorList>
    </citation>
    <scope>NUCLEOTIDE SEQUENCE [LARGE SCALE GENOMIC DNA]</scope>
    <source>
        <strain evidence="1 2">CGMCC 1.12802</strain>
    </source>
</reference>
<dbReference type="AlphaFoldDB" id="A0A4R8I6N5"/>
<dbReference type="EMBL" id="SOEO01000002">
    <property type="protein sequence ID" value="TDX84582.1"/>
    <property type="molecule type" value="Genomic_DNA"/>
</dbReference>
<name>A0A4R8I6N5_9FLAO</name>
<gene>
    <name evidence="1" type="ORF">B0I22_2207</name>
</gene>
<comment type="caution">
    <text evidence="1">The sequence shown here is derived from an EMBL/GenBank/DDBJ whole genome shotgun (WGS) entry which is preliminary data.</text>
</comment>
<dbReference type="OrthoDB" id="1244509at2"/>
<evidence type="ECO:0000313" key="1">
    <source>
        <dbReference type="EMBL" id="TDX84582.1"/>
    </source>
</evidence>
<protein>
    <submittedName>
        <fullName evidence="1">Uncharacterized protein</fullName>
    </submittedName>
</protein>
<organism evidence="1 2">
    <name type="scientific">Epilithonimonas xixisoli</name>
    <dbReference type="NCBI Taxonomy" id="1476462"/>
    <lineage>
        <taxon>Bacteria</taxon>
        <taxon>Pseudomonadati</taxon>
        <taxon>Bacteroidota</taxon>
        <taxon>Flavobacteriia</taxon>
        <taxon>Flavobacteriales</taxon>
        <taxon>Weeksellaceae</taxon>
        <taxon>Chryseobacterium group</taxon>
        <taxon>Epilithonimonas</taxon>
    </lineage>
</organism>
<dbReference type="Proteomes" id="UP000295313">
    <property type="component" value="Unassembled WGS sequence"/>
</dbReference>
<dbReference type="RefSeq" id="WP_133944579.1">
    <property type="nucleotide sequence ID" value="NZ_SOEO01000002.1"/>
</dbReference>
<sequence>MMKTLFSFLLVFMFLLGFGQKKMDTASCYNKQMIWNQISDTVKNEKKKINYQSLVSKIIDDFDKENIKSENLVFILRVNNRNPLDEEPQMYVCDIDKKILASNFNEEIFWSKKNIKSISNKLKKNLILSNQDLDFVKPIDKTKKVNKNNLYSNYFNYHNKYYVYLKEFFRKQKIGTYRKGEKEQQTIYYFPYDKENNVNLINDNSNDIRNFNTLELSFINLPNRIVKVSYMYNMNYENVVTKTYQYQNKNWVEIPTKQEH</sequence>
<accession>A0A4R8I6N5</accession>
<proteinExistence type="predicted"/>
<evidence type="ECO:0000313" key="2">
    <source>
        <dbReference type="Proteomes" id="UP000295313"/>
    </source>
</evidence>